<feature type="domain" description="HicB-like antitoxin of toxin-antitoxin system" evidence="1">
    <location>
        <begin position="5"/>
        <end position="107"/>
    </location>
</feature>
<name>A0A6L5X1V1_9FIRM</name>
<dbReference type="InterPro" id="IPR035069">
    <property type="entry name" value="TTHA1013/TTHA0281-like"/>
</dbReference>
<reference evidence="2 3" key="1">
    <citation type="submission" date="2019-08" db="EMBL/GenBank/DDBJ databases">
        <title>In-depth cultivation of the pig gut microbiome towards novel bacterial diversity and tailored functional studies.</title>
        <authorList>
            <person name="Wylensek D."/>
            <person name="Hitch T.C.A."/>
            <person name="Clavel T."/>
        </authorList>
    </citation>
    <scope>NUCLEOTIDE SEQUENCE [LARGE SCALE GENOMIC DNA]</scope>
    <source>
        <strain evidence="2 3">Oil+RF-744-WCA-WT-11</strain>
    </source>
</reference>
<comment type="caution">
    <text evidence="2">The sequence shown here is derived from an EMBL/GenBank/DDBJ whole genome shotgun (WGS) entry which is preliminary data.</text>
</comment>
<dbReference type="InterPro" id="IPR031807">
    <property type="entry name" value="HicB-like"/>
</dbReference>
<dbReference type="Gene3D" id="3.30.160.250">
    <property type="match status" value="1"/>
</dbReference>
<dbReference type="Proteomes" id="UP000481852">
    <property type="component" value="Unassembled WGS sequence"/>
</dbReference>
<dbReference type="AlphaFoldDB" id="A0A6L5X1V1"/>
<evidence type="ECO:0000259" key="1">
    <source>
        <dbReference type="Pfam" id="PF15919"/>
    </source>
</evidence>
<dbReference type="Pfam" id="PF15919">
    <property type="entry name" value="HicB_lk_antitox"/>
    <property type="match status" value="1"/>
</dbReference>
<dbReference type="SUPFAM" id="SSF143100">
    <property type="entry name" value="TTHA1013/TTHA0281-like"/>
    <property type="match status" value="1"/>
</dbReference>
<dbReference type="EMBL" id="VULZ01000003">
    <property type="protein sequence ID" value="MSS14321.1"/>
    <property type="molecule type" value="Genomic_DNA"/>
</dbReference>
<protein>
    <submittedName>
        <fullName evidence="2">HicB family protein</fullName>
    </submittedName>
</protein>
<organism evidence="2 3">
    <name type="scientific">Porcincola intestinalis</name>
    <dbReference type="NCBI Taxonomy" id="2606632"/>
    <lineage>
        <taxon>Bacteria</taxon>
        <taxon>Bacillati</taxon>
        <taxon>Bacillota</taxon>
        <taxon>Clostridia</taxon>
        <taxon>Lachnospirales</taxon>
        <taxon>Lachnospiraceae</taxon>
        <taxon>Porcincola</taxon>
    </lineage>
</organism>
<evidence type="ECO:0000313" key="2">
    <source>
        <dbReference type="EMBL" id="MSS14321.1"/>
    </source>
</evidence>
<keyword evidence="3" id="KW-1185">Reference proteome</keyword>
<dbReference type="RefSeq" id="WP_154523820.1">
    <property type="nucleotide sequence ID" value="NZ_JAQYJL010000016.1"/>
</dbReference>
<proteinExistence type="predicted"/>
<evidence type="ECO:0000313" key="3">
    <source>
        <dbReference type="Proteomes" id="UP000481852"/>
    </source>
</evidence>
<accession>A0A6L5X1V1</accession>
<sequence length="135" mass="14798">MKLIYPAIFTPYDNNGGYDVEVPDLEGCSSGGDTLEEAMENICDEAARYILIHMESGRQIRKASPYEAIKAPGKGAFVSLILIDMGAYSDAHAEKAVRKNITIPAWLNAYGEARNVNFSRLLQDALLGLTQKSID</sequence>
<gene>
    <name evidence="2" type="ORF">FYJ35_04550</name>
</gene>